<dbReference type="InterPro" id="IPR036188">
    <property type="entry name" value="FAD/NAD-bd_sf"/>
</dbReference>
<evidence type="ECO:0000256" key="5">
    <source>
        <dbReference type="ARBA" id="ARBA00023033"/>
    </source>
</evidence>
<dbReference type="AlphaFoldDB" id="A0A317SQ84"/>
<gene>
    <name evidence="8" type="ORF">C7212DRAFT_191788</name>
</gene>
<organism evidence="8 9">
    <name type="scientific">Tuber magnatum</name>
    <name type="common">white Piedmont truffle</name>
    <dbReference type="NCBI Taxonomy" id="42249"/>
    <lineage>
        <taxon>Eukaryota</taxon>
        <taxon>Fungi</taxon>
        <taxon>Dikarya</taxon>
        <taxon>Ascomycota</taxon>
        <taxon>Pezizomycotina</taxon>
        <taxon>Pezizomycetes</taxon>
        <taxon>Pezizales</taxon>
        <taxon>Tuberaceae</taxon>
        <taxon>Tuber</taxon>
    </lineage>
</organism>
<accession>A0A317SQ84</accession>
<dbReference type="Proteomes" id="UP000246991">
    <property type="component" value="Unassembled WGS sequence"/>
</dbReference>
<dbReference type="SUPFAM" id="SSF54373">
    <property type="entry name" value="FAD-linked reductases, C-terminal domain"/>
    <property type="match status" value="1"/>
</dbReference>
<dbReference type="EMBL" id="PYWC01000032">
    <property type="protein sequence ID" value="PWW76508.1"/>
    <property type="molecule type" value="Genomic_DNA"/>
</dbReference>
<keyword evidence="4" id="KW-0560">Oxidoreductase</keyword>
<dbReference type="GO" id="GO:0071949">
    <property type="term" value="F:FAD binding"/>
    <property type="evidence" value="ECO:0007669"/>
    <property type="project" value="InterPro"/>
</dbReference>
<dbReference type="InterPro" id="IPR050493">
    <property type="entry name" value="FAD-dep_Monooxygenase_BioMet"/>
</dbReference>
<feature type="region of interest" description="Disordered" evidence="6">
    <location>
        <begin position="374"/>
        <end position="396"/>
    </location>
</feature>
<evidence type="ECO:0000256" key="1">
    <source>
        <dbReference type="ARBA" id="ARBA00007992"/>
    </source>
</evidence>
<evidence type="ECO:0000313" key="8">
    <source>
        <dbReference type="EMBL" id="PWW76508.1"/>
    </source>
</evidence>
<keyword evidence="9" id="KW-1185">Reference proteome</keyword>
<comment type="caution">
    <text evidence="8">The sequence shown here is derived from an EMBL/GenBank/DDBJ whole genome shotgun (WGS) entry which is preliminary data.</text>
</comment>
<dbReference type="OrthoDB" id="1047367at2759"/>
<sequence>MSSSEIKPLRILISGAGIGGLTAAIAFRQAGHSVKLFEKSRVLNELGAAMHLAPNASGLVRRLGLVPEMKGGIRVEWVSEYGTDGSLVFEIDASQTTDKYRHPWQLMHRVDMHSALKEIAVAKEERGVPAAIATSSRVVDVDFEENALILENGERHSGDVIIGADGVRSVLRSAVVGGNCSANPSGQSAFRFLLPVSEILADPVTAQFVAKTGKLQVWMADDKRIVIYPCRYNLLLNFVCCHLDARNCSHEEDWGQDANKAEMLDIFKDFFPPMIALLSKAPAGEIKHWQLLDLPALPTWVKGNVALMGDAAHPFLPYQGQGGAQAIEDGVALAAVLPLGTKKEDVADRLKLYQECRYERATRVQDVTRMLGISPTGNREKLNGKPGTPARASGPTTNSIAAGQFAEYNYNHDAYVSACEKLDQFLKEEKERSEDKRCLI</sequence>
<dbReference type="Gene3D" id="3.50.50.60">
    <property type="entry name" value="FAD/NAD(P)-binding domain"/>
    <property type="match status" value="1"/>
</dbReference>
<keyword evidence="2" id="KW-0285">Flavoprotein</keyword>
<name>A0A317SQ84_9PEZI</name>
<dbReference type="InterPro" id="IPR002938">
    <property type="entry name" value="FAD-bd"/>
</dbReference>
<dbReference type="PRINTS" id="PR00420">
    <property type="entry name" value="RNGMNOXGNASE"/>
</dbReference>
<feature type="domain" description="FAD-binding" evidence="7">
    <location>
        <begin position="11"/>
        <end position="366"/>
    </location>
</feature>
<dbReference type="STRING" id="42249.A0A317SQ84"/>
<dbReference type="SUPFAM" id="SSF51905">
    <property type="entry name" value="FAD/NAD(P)-binding domain"/>
    <property type="match status" value="1"/>
</dbReference>
<dbReference type="GO" id="GO:0004497">
    <property type="term" value="F:monooxygenase activity"/>
    <property type="evidence" value="ECO:0007669"/>
    <property type="project" value="UniProtKB-KW"/>
</dbReference>
<dbReference type="PANTHER" id="PTHR13789">
    <property type="entry name" value="MONOOXYGENASE"/>
    <property type="match status" value="1"/>
</dbReference>
<evidence type="ECO:0000256" key="3">
    <source>
        <dbReference type="ARBA" id="ARBA00022827"/>
    </source>
</evidence>
<reference evidence="8 9" key="1">
    <citation type="submission" date="2018-03" db="EMBL/GenBank/DDBJ databases">
        <title>Genomes of Pezizomycetes fungi and the evolution of truffles.</title>
        <authorList>
            <person name="Murat C."/>
            <person name="Payen T."/>
            <person name="Noel B."/>
            <person name="Kuo A."/>
            <person name="Martin F.M."/>
        </authorList>
    </citation>
    <scope>NUCLEOTIDE SEQUENCE [LARGE SCALE GENOMIC DNA]</scope>
    <source>
        <strain evidence="8">091103-1</strain>
    </source>
</reference>
<proteinExistence type="inferred from homology"/>
<keyword evidence="5" id="KW-0503">Monooxygenase</keyword>
<dbReference type="Pfam" id="PF01494">
    <property type="entry name" value="FAD_binding_3"/>
    <property type="match status" value="1"/>
</dbReference>
<comment type="similarity">
    <text evidence="1">Belongs to the paxM FAD-dependent monooxygenase family.</text>
</comment>
<evidence type="ECO:0000256" key="6">
    <source>
        <dbReference type="SAM" id="MobiDB-lite"/>
    </source>
</evidence>
<evidence type="ECO:0000256" key="2">
    <source>
        <dbReference type="ARBA" id="ARBA00022630"/>
    </source>
</evidence>
<protein>
    <submittedName>
        <fullName evidence="8">FAD/NAD(P)-binding domain-containing protein</fullName>
    </submittedName>
</protein>
<keyword evidence="3" id="KW-0274">FAD</keyword>
<evidence type="ECO:0000256" key="4">
    <source>
        <dbReference type="ARBA" id="ARBA00023002"/>
    </source>
</evidence>
<evidence type="ECO:0000259" key="7">
    <source>
        <dbReference type="Pfam" id="PF01494"/>
    </source>
</evidence>
<dbReference type="PANTHER" id="PTHR13789:SF261">
    <property type="entry name" value="HYDROXYLASE, PUTATIVE (AFU_ORTHOLOGUE AFUA_7G00590)-RELATED"/>
    <property type="match status" value="1"/>
</dbReference>
<evidence type="ECO:0000313" key="9">
    <source>
        <dbReference type="Proteomes" id="UP000246991"/>
    </source>
</evidence>